<dbReference type="Proteomes" id="UP000660380">
    <property type="component" value="Unassembled WGS sequence"/>
</dbReference>
<dbReference type="EMBL" id="JACJTA010000092">
    <property type="protein sequence ID" value="MBD2608400.1"/>
    <property type="molecule type" value="Genomic_DNA"/>
</dbReference>
<accession>A0ABR8GXY5</accession>
<keyword evidence="2" id="KW-1185">Reference proteome</keyword>
<comment type="caution">
    <text evidence="1">The sequence shown here is derived from an EMBL/GenBank/DDBJ whole genome shotgun (WGS) entry which is preliminary data.</text>
</comment>
<gene>
    <name evidence="1" type="ORF">H6G81_28750</name>
</gene>
<sequence length="90" mass="10152">MKICKECGGNFRYNVVSDRRSGSKYLRSGCCDLAIRPCPNPEVLMRSPHISQHERDYLNGLIPLPWFSGKAVAMLLEIEGKIQRATEVEA</sequence>
<proteinExistence type="predicted"/>
<protein>
    <submittedName>
        <fullName evidence="1">Uncharacterized protein</fullName>
    </submittedName>
</protein>
<evidence type="ECO:0000313" key="1">
    <source>
        <dbReference type="EMBL" id="MBD2608400.1"/>
    </source>
</evidence>
<reference evidence="1 2" key="1">
    <citation type="journal article" date="2020" name="ISME J.">
        <title>Comparative genomics reveals insights into cyanobacterial evolution and habitat adaptation.</title>
        <authorList>
            <person name="Chen M.Y."/>
            <person name="Teng W.K."/>
            <person name="Zhao L."/>
            <person name="Hu C.X."/>
            <person name="Zhou Y.K."/>
            <person name="Han B.P."/>
            <person name="Song L.R."/>
            <person name="Shu W.S."/>
        </authorList>
    </citation>
    <scope>NUCLEOTIDE SEQUENCE [LARGE SCALE GENOMIC DNA]</scope>
    <source>
        <strain evidence="1 2">FACHB-248</strain>
    </source>
</reference>
<dbReference type="RefSeq" id="WP_029630674.1">
    <property type="nucleotide sequence ID" value="NZ_JACJTA010000092.1"/>
</dbReference>
<evidence type="ECO:0000313" key="2">
    <source>
        <dbReference type="Proteomes" id="UP000660380"/>
    </source>
</evidence>
<organism evidence="1 2">
    <name type="scientific">Scytonema hofmannii FACHB-248</name>
    <dbReference type="NCBI Taxonomy" id="1842502"/>
    <lineage>
        <taxon>Bacteria</taxon>
        <taxon>Bacillati</taxon>
        <taxon>Cyanobacteriota</taxon>
        <taxon>Cyanophyceae</taxon>
        <taxon>Nostocales</taxon>
        <taxon>Scytonemataceae</taxon>
        <taxon>Scytonema</taxon>
    </lineage>
</organism>
<name>A0ABR8GXY5_9CYAN</name>